<keyword evidence="2" id="KW-0805">Transcription regulation</keyword>
<dbReference type="InterPro" id="IPR005119">
    <property type="entry name" value="LysR_subst-bd"/>
</dbReference>
<evidence type="ECO:0000259" key="5">
    <source>
        <dbReference type="PROSITE" id="PS50931"/>
    </source>
</evidence>
<dbReference type="InterPro" id="IPR000847">
    <property type="entry name" value="LysR_HTH_N"/>
</dbReference>
<proteinExistence type="inferred from homology"/>
<gene>
    <name evidence="6" type="ORF">ACIPEN_07170</name>
</gene>
<evidence type="ECO:0000256" key="2">
    <source>
        <dbReference type="ARBA" id="ARBA00023015"/>
    </source>
</evidence>
<comment type="similarity">
    <text evidence="1">Belongs to the LysR transcriptional regulatory family.</text>
</comment>
<keyword evidence="7" id="KW-1185">Reference proteome</keyword>
<dbReference type="InterPro" id="IPR036388">
    <property type="entry name" value="WH-like_DNA-bd_sf"/>
</dbReference>
<dbReference type="CDD" id="cd08451">
    <property type="entry name" value="PBP2_BudR"/>
    <property type="match status" value="1"/>
</dbReference>
<dbReference type="InterPro" id="IPR037410">
    <property type="entry name" value="BudR_PBP2"/>
</dbReference>
<sequence length="303" mass="32797">MEIDLRRLRAFVALAEEGNVTRAAERLGIQQPPLTRLLRGLEADLGVLLMQRLPRGIRPTEAGKALLEEARVILVRADAVEAIVRRAAQGEQGRLAVGFTSSAALHPFVPVVLRAFRERRPGVSVILEEAGTVELVDALLHEQLDAAFVRSPVGTIPGIAVDDVLDEQMLVALPAGHPLAIDIDQALPLSDLAREAFIFYRRSSGPGLYDSILAACRETGFSPTVVQEAPRLPATLSLVAAGLGISIVPASMRRLGGEGITYRALKDCAGLSAPLHLATRKDNRAPALMEFRRLVQRMRQDHS</sequence>
<dbReference type="Gene3D" id="3.40.190.10">
    <property type="entry name" value="Periplasmic binding protein-like II"/>
    <property type="match status" value="2"/>
</dbReference>
<dbReference type="Gene3D" id="1.10.10.10">
    <property type="entry name" value="Winged helix-like DNA-binding domain superfamily/Winged helix DNA-binding domain"/>
    <property type="match status" value="1"/>
</dbReference>
<protein>
    <submittedName>
        <fullName evidence="6">LysR family transcriptional regulator</fullName>
    </submittedName>
</protein>
<feature type="domain" description="HTH lysR-type" evidence="5">
    <location>
        <begin position="3"/>
        <end position="60"/>
    </location>
</feature>
<evidence type="ECO:0000313" key="7">
    <source>
        <dbReference type="Proteomes" id="UP001617427"/>
    </source>
</evidence>
<dbReference type="SUPFAM" id="SSF46785">
    <property type="entry name" value="Winged helix' DNA-binding domain"/>
    <property type="match status" value="1"/>
</dbReference>
<dbReference type="PANTHER" id="PTHR30346:SF30">
    <property type="entry name" value="SMALL NEUTRAL PROTEASE REGULATORY PROTEIN"/>
    <property type="match status" value="1"/>
</dbReference>
<evidence type="ECO:0000256" key="4">
    <source>
        <dbReference type="ARBA" id="ARBA00023163"/>
    </source>
</evidence>
<dbReference type="EMBL" id="JBIUZV010000003">
    <property type="protein sequence ID" value="MFJ3045591.1"/>
    <property type="molecule type" value="Genomic_DNA"/>
</dbReference>
<dbReference type="InterPro" id="IPR036390">
    <property type="entry name" value="WH_DNA-bd_sf"/>
</dbReference>
<keyword evidence="3" id="KW-0238">DNA-binding</keyword>
<name>A0ABW8EYS4_9BURK</name>
<dbReference type="PROSITE" id="PS50931">
    <property type="entry name" value="HTH_LYSR"/>
    <property type="match status" value="1"/>
</dbReference>
<comment type="caution">
    <text evidence="6">The sequence shown here is derived from an EMBL/GenBank/DDBJ whole genome shotgun (WGS) entry which is preliminary data.</text>
</comment>
<evidence type="ECO:0000256" key="1">
    <source>
        <dbReference type="ARBA" id="ARBA00009437"/>
    </source>
</evidence>
<evidence type="ECO:0000256" key="3">
    <source>
        <dbReference type="ARBA" id="ARBA00023125"/>
    </source>
</evidence>
<reference evidence="6 7" key="1">
    <citation type="submission" date="2024-10" db="EMBL/GenBank/DDBJ databases">
        <title>The Natural Products Discovery Center: Release of the First 8490 Sequenced Strains for Exploring Actinobacteria Biosynthetic Diversity.</title>
        <authorList>
            <person name="Kalkreuter E."/>
            <person name="Kautsar S.A."/>
            <person name="Yang D."/>
            <person name="Bader C.D."/>
            <person name="Teijaro C.N."/>
            <person name="Fluegel L."/>
            <person name="Davis C.M."/>
            <person name="Simpson J.R."/>
            <person name="Lauterbach L."/>
            <person name="Steele A.D."/>
            <person name="Gui C."/>
            <person name="Meng S."/>
            <person name="Li G."/>
            <person name="Viehrig K."/>
            <person name="Ye F."/>
            <person name="Su P."/>
            <person name="Kiefer A.F."/>
            <person name="Nichols A."/>
            <person name="Cepeda A.J."/>
            <person name="Yan W."/>
            <person name="Fan B."/>
            <person name="Jiang Y."/>
            <person name="Adhikari A."/>
            <person name="Zheng C.-J."/>
            <person name="Schuster L."/>
            <person name="Cowan T.M."/>
            <person name="Smanski M.J."/>
            <person name="Chevrette M.G."/>
            <person name="De Carvalho L.P.S."/>
            <person name="Shen B."/>
        </authorList>
    </citation>
    <scope>NUCLEOTIDE SEQUENCE [LARGE SCALE GENOMIC DNA]</scope>
    <source>
        <strain evidence="6 7">NPDC087045</strain>
    </source>
</reference>
<dbReference type="PANTHER" id="PTHR30346">
    <property type="entry name" value="TRANSCRIPTIONAL DUAL REGULATOR HCAR-RELATED"/>
    <property type="match status" value="1"/>
</dbReference>
<dbReference type="SUPFAM" id="SSF53850">
    <property type="entry name" value="Periplasmic binding protein-like II"/>
    <property type="match status" value="1"/>
</dbReference>
<keyword evidence="4" id="KW-0804">Transcription</keyword>
<evidence type="ECO:0000313" key="6">
    <source>
        <dbReference type="EMBL" id="MFJ3045591.1"/>
    </source>
</evidence>
<accession>A0ABW8EYS4</accession>
<dbReference type="PRINTS" id="PR00039">
    <property type="entry name" value="HTHLYSR"/>
</dbReference>
<dbReference type="Proteomes" id="UP001617427">
    <property type="component" value="Unassembled WGS sequence"/>
</dbReference>
<dbReference type="Pfam" id="PF00126">
    <property type="entry name" value="HTH_1"/>
    <property type="match status" value="1"/>
</dbReference>
<dbReference type="RefSeq" id="WP_402699256.1">
    <property type="nucleotide sequence ID" value="NZ_JBIUZV010000003.1"/>
</dbReference>
<organism evidence="6 7">
    <name type="scientific">Herbaspirillum chlorophenolicum</name>
    <dbReference type="NCBI Taxonomy" id="211589"/>
    <lineage>
        <taxon>Bacteria</taxon>
        <taxon>Pseudomonadati</taxon>
        <taxon>Pseudomonadota</taxon>
        <taxon>Betaproteobacteria</taxon>
        <taxon>Burkholderiales</taxon>
        <taxon>Oxalobacteraceae</taxon>
        <taxon>Herbaspirillum</taxon>
    </lineage>
</organism>
<dbReference type="Pfam" id="PF03466">
    <property type="entry name" value="LysR_substrate"/>
    <property type="match status" value="1"/>
</dbReference>